<feature type="transmembrane region" description="Helical" evidence="1">
    <location>
        <begin position="6"/>
        <end position="27"/>
    </location>
</feature>
<name>F8P9C3_SERL9</name>
<keyword evidence="1" id="KW-0812">Transmembrane</keyword>
<gene>
    <name evidence="2" type="ORF">SERLADRAFT_477642</name>
</gene>
<evidence type="ECO:0000256" key="1">
    <source>
        <dbReference type="SAM" id="Phobius"/>
    </source>
</evidence>
<organism>
    <name type="scientific">Serpula lacrymans var. lacrymans (strain S7.9)</name>
    <name type="common">Dry rot fungus</name>
    <dbReference type="NCBI Taxonomy" id="578457"/>
    <lineage>
        <taxon>Eukaryota</taxon>
        <taxon>Fungi</taxon>
        <taxon>Dikarya</taxon>
        <taxon>Basidiomycota</taxon>
        <taxon>Agaricomycotina</taxon>
        <taxon>Agaricomycetes</taxon>
        <taxon>Agaricomycetidae</taxon>
        <taxon>Boletales</taxon>
        <taxon>Coniophorineae</taxon>
        <taxon>Serpulaceae</taxon>
        <taxon>Serpula</taxon>
    </lineage>
</organism>
<dbReference type="Proteomes" id="UP000008064">
    <property type="component" value="Unassembled WGS sequence"/>
</dbReference>
<dbReference type="KEGG" id="sla:SERLADRAFT_477642"/>
<dbReference type="HOGENOM" id="CLU_1126860_0_0_1"/>
<feature type="non-terminal residue" evidence="2">
    <location>
        <position position="247"/>
    </location>
</feature>
<keyword evidence="1" id="KW-1133">Transmembrane helix</keyword>
<sequence length="247" mass="27691">MNRTAVWKRIVMWKGIAMWTGIAIMLLETDLMTTMETLHQTRSSTSSNITLSVWRSQRKHSFPGAPQPIPNSMSSRGTSKITNDLPIAVVCGDMTTDLAVVSGMGSALVSDLDLGLNVDNDDDLTRHVRAHIKAAIDPAIDKASRKIDTTIKELDPKLGQCHLAIQARVRQDTNEYFDAINIPRWVLSALRRRHMTAISAQTSFELTQRGLKLSLPLLEINDFRIIGEKGRVRTYKLQVEMLEEVII</sequence>
<protein>
    <submittedName>
        <fullName evidence="2">Uncharacterized protein</fullName>
    </submittedName>
</protein>
<dbReference type="RefSeq" id="XP_007322997.1">
    <property type="nucleotide sequence ID" value="XM_007322935.1"/>
</dbReference>
<dbReference type="EMBL" id="GL945441">
    <property type="protein sequence ID" value="EGO20252.1"/>
    <property type="molecule type" value="Genomic_DNA"/>
</dbReference>
<dbReference type="AlphaFoldDB" id="F8P9C3"/>
<reference evidence="2" key="1">
    <citation type="submission" date="2011-04" db="EMBL/GenBank/DDBJ databases">
        <title>Evolution of plant cell wall degrading machinery underlies the functional diversity of forest fungi.</title>
        <authorList>
            <consortium name="US DOE Joint Genome Institute (JGI-PGF)"/>
            <person name="Eastwood D.C."/>
            <person name="Floudas D."/>
            <person name="Binder M."/>
            <person name="Majcherczyk A."/>
            <person name="Schneider P."/>
            <person name="Aerts A."/>
            <person name="Asiegbu F.O."/>
            <person name="Baker S.E."/>
            <person name="Barry K."/>
            <person name="Bendiksby M."/>
            <person name="Blumentritt M."/>
            <person name="Coutinho P.M."/>
            <person name="Cullen D."/>
            <person name="Cullen D."/>
            <person name="Gathman A."/>
            <person name="Goodell B."/>
            <person name="Henrissat B."/>
            <person name="Ihrmark K."/>
            <person name="Kauserud H."/>
            <person name="Kohler A."/>
            <person name="LaButti K."/>
            <person name="Lapidus A."/>
            <person name="Lavin J.L."/>
            <person name="Lee Y.-H."/>
            <person name="Lindquist E."/>
            <person name="Lilly W."/>
            <person name="Lucas S."/>
            <person name="Morin E."/>
            <person name="Murat C."/>
            <person name="Oguiza J.A."/>
            <person name="Park J."/>
            <person name="Pisabarro A.G."/>
            <person name="Riley R."/>
            <person name="Rosling A."/>
            <person name="Salamov A."/>
            <person name="Schmidt O."/>
            <person name="Schmutz J."/>
            <person name="Skrede I."/>
            <person name="Stenlid J."/>
            <person name="Wiebenga A."/>
            <person name="Xie X."/>
            <person name="Kues U."/>
            <person name="Hibbett D.S."/>
            <person name="Hoffmeister D."/>
            <person name="Hogberg N."/>
            <person name="Martin F."/>
            <person name="Grigoriev I.V."/>
            <person name="Watkinson S.C."/>
        </authorList>
    </citation>
    <scope>NUCLEOTIDE SEQUENCE</scope>
    <source>
        <strain evidence="2">S7.9</strain>
    </source>
</reference>
<dbReference type="GeneID" id="18821040"/>
<accession>F8P9C3</accession>
<keyword evidence="1" id="KW-0472">Membrane</keyword>
<proteinExistence type="predicted"/>
<evidence type="ECO:0000313" key="2">
    <source>
        <dbReference type="EMBL" id="EGO20252.1"/>
    </source>
</evidence>